<dbReference type="Gene3D" id="3.30.60.10">
    <property type="entry name" value="Endochitinase-like"/>
    <property type="match status" value="1"/>
</dbReference>
<evidence type="ECO:0000256" key="1">
    <source>
        <dbReference type="ARBA" id="ARBA00022669"/>
    </source>
</evidence>
<dbReference type="Gene3D" id="3.10.350.10">
    <property type="entry name" value="LysM domain"/>
    <property type="match status" value="1"/>
</dbReference>
<keyword evidence="1 3" id="KW-0147">Chitin-binding</keyword>
<accession>A0A9Q8VGR8</accession>
<evidence type="ECO:0000256" key="5">
    <source>
        <dbReference type="SAM" id="SignalP"/>
    </source>
</evidence>
<feature type="domain" description="Chitin-binding type-1" evidence="6">
    <location>
        <begin position="261"/>
        <end position="306"/>
    </location>
</feature>
<dbReference type="GeneID" id="72072578"/>
<organism evidence="7 8">
    <name type="scientific">Purpureocillium takamizusanense</name>
    <dbReference type="NCBI Taxonomy" id="2060973"/>
    <lineage>
        <taxon>Eukaryota</taxon>
        <taxon>Fungi</taxon>
        <taxon>Dikarya</taxon>
        <taxon>Ascomycota</taxon>
        <taxon>Pezizomycotina</taxon>
        <taxon>Sordariomycetes</taxon>
        <taxon>Hypocreomycetidae</taxon>
        <taxon>Hypocreales</taxon>
        <taxon>Ophiocordycipitaceae</taxon>
        <taxon>Purpureocillium</taxon>
    </lineage>
</organism>
<name>A0A9Q8VGR8_9HYPO</name>
<dbReference type="KEGG" id="ptkz:JDV02_010635"/>
<gene>
    <name evidence="7" type="ORF">JDV02_010635</name>
</gene>
<dbReference type="InterPro" id="IPR036779">
    <property type="entry name" value="LysM_dom_sf"/>
</dbReference>
<keyword evidence="3" id="KW-1015">Disulfide bond</keyword>
<feature type="region of interest" description="Disordered" evidence="4">
    <location>
        <begin position="57"/>
        <end position="76"/>
    </location>
</feature>
<protein>
    <recommendedName>
        <fullName evidence="6">Chitin-binding type-1 domain-containing protein</fullName>
    </recommendedName>
</protein>
<comment type="similarity">
    <text evidence="2">Belongs to the secreted LysM effector family.</text>
</comment>
<feature type="chain" id="PRO_5040116534" description="Chitin-binding type-1 domain-containing protein" evidence="5">
    <location>
        <begin position="33"/>
        <end position="309"/>
    </location>
</feature>
<proteinExistence type="inferred from homology"/>
<feature type="disulfide bond" evidence="3">
    <location>
        <begin position="279"/>
        <end position="293"/>
    </location>
</feature>
<evidence type="ECO:0000313" key="8">
    <source>
        <dbReference type="Proteomes" id="UP000829364"/>
    </source>
</evidence>
<evidence type="ECO:0000256" key="2">
    <source>
        <dbReference type="ARBA" id="ARBA00044955"/>
    </source>
</evidence>
<feature type="signal peptide" evidence="5">
    <location>
        <begin position="1"/>
        <end position="32"/>
    </location>
</feature>
<keyword evidence="8" id="KW-1185">Reference proteome</keyword>
<evidence type="ECO:0000256" key="4">
    <source>
        <dbReference type="SAM" id="MobiDB-lite"/>
    </source>
</evidence>
<feature type="disulfide bond" evidence="3">
    <location>
        <begin position="211"/>
        <end position="225"/>
    </location>
</feature>
<evidence type="ECO:0000313" key="7">
    <source>
        <dbReference type="EMBL" id="UNI24918.1"/>
    </source>
</evidence>
<sequence>MKASPLRLPALIVGLAYIQLLGLSALVPPAAAKGQCKPYEWVRPGSGSTLDMVDEASAAADDDGDDSPPKAGEVNCRQNATSPADVNYYTCKQMADDHDIDVETFFLINPALKRDCSDIQPKTKYCVSGFIEPLRAYDGKCGPPNRNATCLGTPKQCCNSETFTCGDDYDVDCAPGICWEGACPGDKTWSTDGTCGEEHGYWLCAGKWGDCCNLDGKCGTGAAFCGADVCQFGNCTNKPDDTPGTGGGGGSLPWQMGNTTDGSCGGPKAYTCDVTYGNCCNRDGRCGSLPQDCGDGCQPLFGKCDTQAK</sequence>
<reference evidence="7" key="1">
    <citation type="submission" date="2021-11" db="EMBL/GenBank/DDBJ databases">
        <title>Purpureocillium_takamizusanense_genome.</title>
        <authorList>
            <person name="Nguyen N.-H."/>
        </authorList>
    </citation>
    <scope>NUCLEOTIDE SEQUENCE</scope>
    <source>
        <strain evidence="7">PT3</strain>
    </source>
</reference>
<comment type="caution">
    <text evidence="3">Lacks conserved residue(s) required for the propagation of feature annotation.</text>
</comment>
<dbReference type="GO" id="GO:0008061">
    <property type="term" value="F:chitin binding"/>
    <property type="evidence" value="ECO:0007669"/>
    <property type="project" value="UniProtKB-UniRule"/>
</dbReference>
<dbReference type="AlphaFoldDB" id="A0A9Q8VGR8"/>
<dbReference type="PROSITE" id="PS50941">
    <property type="entry name" value="CHIT_BIND_I_2"/>
    <property type="match status" value="2"/>
</dbReference>
<feature type="domain" description="Chitin-binding type-1" evidence="6">
    <location>
        <begin position="192"/>
        <end position="237"/>
    </location>
</feature>
<evidence type="ECO:0000256" key="3">
    <source>
        <dbReference type="PROSITE-ProRule" id="PRU00261"/>
    </source>
</evidence>
<dbReference type="RefSeq" id="XP_047848399.1">
    <property type="nucleotide sequence ID" value="XM_047992385.1"/>
</dbReference>
<evidence type="ECO:0000259" key="6">
    <source>
        <dbReference type="PROSITE" id="PS50941"/>
    </source>
</evidence>
<dbReference type="InterPro" id="IPR036861">
    <property type="entry name" value="Endochitinase-like_sf"/>
</dbReference>
<keyword evidence="5" id="KW-0732">Signal</keyword>
<dbReference type="Proteomes" id="UP000829364">
    <property type="component" value="Chromosome 13"/>
</dbReference>
<dbReference type="EMBL" id="CP086366">
    <property type="protein sequence ID" value="UNI24918.1"/>
    <property type="molecule type" value="Genomic_DNA"/>
</dbReference>
<dbReference type="InterPro" id="IPR001002">
    <property type="entry name" value="Chitin-bd_1"/>
</dbReference>
<dbReference type="OrthoDB" id="1193027at2759"/>